<gene>
    <name evidence="1" type="ORF">JCM6292_3537</name>
</gene>
<accession>W4PB70</accession>
<comment type="caution">
    <text evidence="1">The sequence shown here is derived from an EMBL/GenBank/DDBJ whole genome shotgun (WGS) entry which is preliminary data.</text>
</comment>
<dbReference type="EMBL" id="BAIQ01000052">
    <property type="protein sequence ID" value="GAE17007.1"/>
    <property type="molecule type" value="Genomic_DNA"/>
</dbReference>
<protein>
    <submittedName>
        <fullName evidence="1">Uncharacterized protein</fullName>
    </submittedName>
</protein>
<proteinExistence type="predicted"/>
<evidence type="ECO:0000313" key="2">
    <source>
        <dbReference type="Proteomes" id="UP000018861"/>
    </source>
</evidence>
<evidence type="ECO:0000313" key="1">
    <source>
        <dbReference type="EMBL" id="GAE17007.1"/>
    </source>
</evidence>
<dbReference type="AlphaFoldDB" id="W4PB70"/>
<dbReference type="Proteomes" id="UP000018861">
    <property type="component" value="Unassembled WGS sequence"/>
</dbReference>
<reference evidence="1 2" key="1">
    <citation type="journal article" date="2014" name="Genome Announc.">
        <title>Draft Genome Sequences of Three Strains of Bacteroides pyogenes Isolated from a Cat and Swine.</title>
        <authorList>
            <person name="Sakamoto M."/>
            <person name="Oshima K."/>
            <person name="Suda W."/>
            <person name="Kitamura K."/>
            <person name="Iida T."/>
            <person name="Hattori M."/>
            <person name="Ohkuma M."/>
        </authorList>
    </citation>
    <scope>NUCLEOTIDE SEQUENCE [LARGE SCALE GENOMIC DNA]</scope>
    <source>
        <strain evidence="1 2">JCM 6292</strain>
    </source>
</reference>
<name>W4PB70_9BACE</name>
<sequence length="76" mass="8673">MPGVEALSVDRNGKRPFQTFFSSCSPVAFESVFRLTCPILSVTSPNIVLYQTERVLREQPSTGHKWRMKKMPTSRL</sequence>
<organism evidence="1 2">
    <name type="scientific">Bacteroides pyogenes JCM 6292</name>
    <dbReference type="NCBI Taxonomy" id="1235809"/>
    <lineage>
        <taxon>Bacteria</taxon>
        <taxon>Pseudomonadati</taxon>
        <taxon>Bacteroidota</taxon>
        <taxon>Bacteroidia</taxon>
        <taxon>Bacteroidales</taxon>
        <taxon>Bacteroidaceae</taxon>
        <taxon>Bacteroides</taxon>
    </lineage>
</organism>